<reference evidence="8" key="2">
    <citation type="submission" date="2020-09" db="EMBL/GenBank/DDBJ databases">
        <authorList>
            <person name="Sun Q."/>
            <person name="Kim S."/>
        </authorList>
    </citation>
    <scope>NUCLEOTIDE SEQUENCE</scope>
    <source>
        <strain evidence="8">KCTC 12711</strain>
    </source>
</reference>
<feature type="transmembrane region" description="Helical" evidence="6">
    <location>
        <begin position="12"/>
        <end position="33"/>
    </location>
</feature>
<dbReference type="EMBL" id="BMXA01000001">
    <property type="protein sequence ID" value="GHA02578.1"/>
    <property type="molecule type" value="Genomic_DNA"/>
</dbReference>
<keyword evidence="2" id="KW-0813">Transport</keyword>
<evidence type="ECO:0000256" key="3">
    <source>
        <dbReference type="ARBA" id="ARBA00022692"/>
    </source>
</evidence>
<dbReference type="PANTHER" id="PTHR42718">
    <property type="entry name" value="MAJOR FACILITATOR SUPERFAMILY MULTIDRUG TRANSPORTER MFSC"/>
    <property type="match status" value="1"/>
</dbReference>
<feature type="transmembrane region" description="Helical" evidence="6">
    <location>
        <begin position="142"/>
        <end position="166"/>
    </location>
</feature>
<evidence type="ECO:0000256" key="4">
    <source>
        <dbReference type="ARBA" id="ARBA00022989"/>
    </source>
</evidence>
<gene>
    <name evidence="8" type="ORF">GCM10008090_09950</name>
</gene>
<evidence type="ECO:0000313" key="8">
    <source>
        <dbReference type="EMBL" id="GHA02578.1"/>
    </source>
</evidence>
<dbReference type="InterPro" id="IPR020846">
    <property type="entry name" value="MFS_dom"/>
</dbReference>
<evidence type="ECO:0000256" key="2">
    <source>
        <dbReference type="ARBA" id="ARBA00022448"/>
    </source>
</evidence>
<evidence type="ECO:0000313" key="9">
    <source>
        <dbReference type="Proteomes" id="UP000614811"/>
    </source>
</evidence>
<feature type="transmembrane region" description="Helical" evidence="6">
    <location>
        <begin position="442"/>
        <end position="462"/>
    </location>
</feature>
<dbReference type="Pfam" id="PF07690">
    <property type="entry name" value="MFS_1"/>
    <property type="match status" value="1"/>
</dbReference>
<feature type="transmembrane region" description="Helical" evidence="6">
    <location>
        <begin position="84"/>
        <end position="102"/>
    </location>
</feature>
<keyword evidence="4 6" id="KW-1133">Transmembrane helix</keyword>
<feature type="transmembrane region" description="Helical" evidence="6">
    <location>
        <begin position="53"/>
        <end position="72"/>
    </location>
</feature>
<feature type="transmembrane region" description="Helical" evidence="6">
    <location>
        <begin position="172"/>
        <end position="192"/>
    </location>
</feature>
<comment type="subcellular location">
    <subcellularLocation>
        <location evidence="1">Membrane</location>
        <topology evidence="1">Multi-pass membrane protein</topology>
    </subcellularLocation>
</comment>
<feature type="transmembrane region" description="Helical" evidence="6">
    <location>
        <begin position="405"/>
        <end position="422"/>
    </location>
</feature>
<reference evidence="8" key="1">
    <citation type="journal article" date="2014" name="Int. J. Syst. Evol. Microbiol.">
        <title>Complete genome sequence of Corynebacterium casei LMG S-19264T (=DSM 44701T), isolated from a smear-ripened cheese.</title>
        <authorList>
            <consortium name="US DOE Joint Genome Institute (JGI-PGF)"/>
            <person name="Walter F."/>
            <person name="Albersmeier A."/>
            <person name="Kalinowski J."/>
            <person name="Ruckert C."/>
        </authorList>
    </citation>
    <scope>NUCLEOTIDE SEQUENCE</scope>
    <source>
        <strain evidence="8">KCTC 12711</strain>
    </source>
</reference>
<dbReference type="InterPro" id="IPR011701">
    <property type="entry name" value="MFS"/>
</dbReference>
<dbReference type="PRINTS" id="PR01036">
    <property type="entry name" value="TCRTETB"/>
</dbReference>
<dbReference type="Proteomes" id="UP000614811">
    <property type="component" value="Unassembled WGS sequence"/>
</dbReference>
<feature type="transmembrane region" description="Helical" evidence="6">
    <location>
        <begin position="268"/>
        <end position="293"/>
    </location>
</feature>
<dbReference type="CDD" id="cd17321">
    <property type="entry name" value="MFS_MMR_MDR_like"/>
    <property type="match status" value="1"/>
</dbReference>
<proteinExistence type="predicted"/>
<organism evidence="8 9">
    <name type="scientific">Arenicella chitinivorans</name>
    <dbReference type="NCBI Taxonomy" id="1329800"/>
    <lineage>
        <taxon>Bacteria</taxon>
        <taxon>Pseudomonadati</taxon>
        <taxon>Pseudomonadota</taxon>
        <taxon>Gammaproteobacteria</taxon>
        <taxon>Arenicellales</taxon>
        <taxon>Arenicellaceae</taxon>
        <taxon>Arenicella</taxon>
    </lineage>
</organism>
<feature type="transmembrane region" description="Helical" evidence="6">
    <location>
        <begin position="230"/>
        <end position="248"/>
    </location>
</feature>
<dbReference type="PANTHER" id="PTHR42718:SF9">
    <property type="entry name" value="MAJOR FACILITATOR SUPERFAMILY MULTIDRUG TRANSPORTER MFSC"/>
    <property type="match status" value="1"/>
</dbReference>
<feature type="domain" description="Major facilitator superfamily (MFS) profile" evidence="7">
    <location>
        <begin position="18"/>
        <end position="465"/>
    </location>
</feature>
<feature type="transmembrane region" description="Helical" evidence="6">
    <location>
        <begin position="358"/>
        <end position="384"/>
    </location>
</feature>
<dbReference type="AlphaFoldDB" id="A0A918VJK5"/>
<evidence type="ECO:0000256" key="6">
    <source>
        <dbReference type="SAM" id="Phobius"/>
    </source>
</evidence>
<dbReference type="GO" id="GO:0016020">
    <property type="term" value="C:membrane"/>
    <property type="evidence" value="ECO:0007669"/>
    <property type="project" value="UniProtKB-SubCell"/>
</dbReference>
<keyword evidence="3 6" id="KW-0812">Transmembrane</keyword>
<dbReference type="InterPro" id="IPR005829">
    <property type="entry name" value="Sugar_transporter_CS"/>
</dbReference>
<dbReference type="InterPro" id="IPR036259">
    <property type="entry name" value="MFS_trans_sf"/>
</dbReference>
<dbReference type="RefSeq" id="WP_189398881.1">
    <property type="nucleotide sequence ID" value="NZ_BMXA01000001.1"/>
</dbReference>
<dbReference type="PROSITE" id="PS00216">
    <property type="entry name" value="SUGAR_TRANSPORT_1"/>
    <property type="match status" value="1"/>
</dbReference>
<dbReference type="SUPFAM" id="SSF103473">
    <property type="entry name" value="MFS general substrate transporter"/>
    <property type="match status" value="1"/>
</dbReference>
<sequence length="480" mass="51220">MTSLAPPQEEEITRIGLSLIVILAGSFLAPLLMHSTTLAIPSMAVDLALNAEAVSLLTLGHVLCSACTVLPAGKLSDKYGRRRVYACGTIISGLACMLGAGANSAVLLIAARCLQGVGGALIFASALALVNRIPPPAHKARVMGIYIAVAYLGIVVGPPFGGMVLAVASWHWVFLIPGILLLITGLVGLFGLDWERYGNRQTRLRGLDTSLYVLSLSLIAVSVFKMDELIGRLTLLIGLLAFIGFCWFQSHRRDPLLQVALFRHNAVFTVMGSTYFLVYSAILALAFTLTLYLQYLLGIDALTTGWILLSQALMTALIAPASGWLSERFKVHQLLLFGTSSMVLGIACFNALDADQSVWVVLLGLSLVGLSVGVMDTQIINAALNSVAAEDLGSASATLNGLRTMGGFVGVGLVSFLMSQYLGKQEIVPALYPALTQMLHSYFIISTVLVSLALALVVWGYTQGLYSGLNTRKHHDKPKP</sequence>
<feature type="transmembrane region" description="Helical" evidence="6">
    <location>
        <begin position="305"/>
        <end position="325"/>
    </location>
</feature>
<accession>A0A918VJK5</accession>
<protein>
    <submittedName>
        <fullName evidence="8">MFS transporter</fullName>
    </submittedName>
</protein>
<keyword evidence="9" id="KW-1185">Reference proteome</keyword>
<feature type="transmembrane region" description="Helical" evidence="6">
    <location>
        <begin position="334"/>
        <end position="352"/>
    </location>
</feature>
<name>A0A918VJK5_9GAMM</name>
<evidence type="ECO:0000256" key="1">
    <source>
        <dbReference type="ARBA" id="ARBA00004141"/>
    </source>
</evidence>
<comment type="caution">
    <text evidence="8">The sequence shown here is derived from an EMBL/GenBank/DDBJ whole genome shotgun (WGS) entry which is preliminary data.</text>
</comment>
<feature type="transmembrane region" description="Helical" evidence="6">
    <location>
        <begin position="108"/>
        <end position="130"/>
    </location>
</feature>
<evidence type="ECO:0000256" key="5">
    <source>
        <dbReference type="ARBA" id="ARBA00023136"/>
    </source>
</evidence>
<dbReference type="PROSITE" id="PS50850">
    <property type="entry name" value="MFS"/>
    <property type="match status" value="1"/>
</dbReference>
<dbReference type="GO" id="GO:0022857">
    <property type="term" value="F:transmembrane transporter activity"/>
    <property type="evidence" value="ECO:0007669"/>
    <property type="project" value="InterPro"/>
</dbReference>
<keyword evidence="5 6" id="KW-0472">Membrane</keyword>
<evidence type="ECO:0000259" key="7">
    <source>
        <dbReference type="PROSITE" id="PS50850"/>
    </source>
</evidence>
<dbReference type="Gene3D" id="1.20.1250.20">
    <property type="entry name" value="MFS general substrate transporter like domains"/>
    <property type="match status" value="1"/>
</dbReference>
<dbReference type="Gene3D" id="1.20.1720.10">
    <property type="entry name" value="Multidrug resistance protein D"/>
    <property type="match status" value="1"/>
</dbReference>